<dbReference type="RefSeq" id="WP_243568155.1">
    <property type="nucleotide sequence ID" value="NZ_BAAARD010000008.1"/>
</dbReference>
<name>A0ABY4AQ49_9MICO</name>
<sequence length="233" mass="25361">MRPAKVLELAAGRPTIPLWRNEAGGLTFRIEGDRASVVKWNPTGSGESLADEAERLRWLSGRVPAPRVIEAGADASGEWLLSEAIPARSAVDARWLAEPDTAVRAIADGLRRLHSLEVDDCPYDWGVAHRLAILRRDGLPVPAELREPPPVDPVVCHGDPCAPNTLLGDDGAFAAIVDVARVGVADRWADLAVASLSLDWNYGPGWQPAFFAAYGVEPDERRLAYYRALWNAE</sequence>
<dbReference type="InterPro" id="IPR051678">
    <property type="entry name" value="AGP_Transferase"/>
</dbReference>
<dbReference type="EMBL" id="CP094533">
    <property type="protein sequence ID" value="UOE25254.1"/>
    <property type="molecule type" value="Genomic_DNA"/>
</dbReference>
<protein>
    <submittedName>
        <fullName evidence="8">Aminoglycoside 3'-phosphotransferase</fullName>
    </submittedName>
</protein>
<keyword evidence="9" id="KW-1185">Reference proteome</keyword>
<dbReference type="SUPFAM" id="SSF56112">
    <property type="entry name" value="Protein kinase-like (PK-like)"/>
    <property type="match status" value="1"/>
</dbReference>
<evidence type="ECO:0000259" key="7">
    <source>
        <dbReference type="Pfam" id="PF01636"/>
    </source>
</evidence>
<evidence type="ECO:0000256" key="3">
    <source>
        <dbReference type="ARBA" id="ARBA00022741"/>
    </source>
</evidence>
<dbReference type="PANTHER" id="PTHR21310">
    <property type="entry name" value="AMINOGLYCOSIDE PHOSPHOTRANSFERASE-RELATED-RELATED"/>
    <property type="match status" value="1"/>
</dbReference>
<keyword evidence="3" id="KW-0547">Nucleotide-binding</keyword>
<evidence type="ECO:0000313" key="8">
    <source>
        <dbReference type="EMBL" id="UOE25254.1"/>
    </source>
</evidence>
<dbReference type="InterPro" id="IPR002575">
    <property type="entry name" value="Aminoglycoside_PTrfase"/>
</dbReference>
<gene>
    <name evidence="8" type="ORF">MTP13_12970</name>
</gene>
<evidence type="ECO:0000256" key="4">
    <source>
        <dbReference type="ARBA" id="ARBA00022777"/>
    </source>
</evidence>
<dbReference type="InterPro" id="IPR011009">
    <property type="entry name" value="Kinase-like_dom_sf"/>
</dbReference>
<reference evidence="8 9" key="1">
    <citation type="submission" date="2022-03" db="EMBL/GenBank/DDBJ databases">
        <title>Agromyces sp. isolated from the gut of P. brevitarsis seulensis larvae.</title>
        <authorList>
            <person name="Won M."/>
            <person name="Kwon S.-W."/>
        </authorList>
    </citation>
    <scope>NUCLEOTIDE SEQUENCE [LARGE SCALE GENOMIC DNA]</scope>
    <source>
        <strain evidence="8 9">KACC 16215</strain>
    </source>
</reference>
<accession>A0ABY4AQ49</accession>
<dbReference type="PIRSF" id="PIRSF000706">
    <property type="entry name" value="Kanamycin_kin"/>
    <property type="match status" value="1"/>
</dbReference>
<keyword evidence="6" id="KW-0046">Antibiotic resistance</keyword>
<proteinExistence type="inferred from homology"/>
<evidence type="ECO:0000256" key="6">
    <source>
        <dbReference type="ARBA" id="ARBA00023251"/>
    </source>
</evidence>
<comment type="similarity">
    <text evidence="1">Belongs to the aminoglycoside phosphotransferase family.</text>
</comment>
<dbReference type="PANTHER" id="PTHR21310:SF41">
    <property type="entry name" value="3'-PHOSPHOTRANSFERASE, PUTATIVE-RELATED"/>
    <property type="match status" value="1"/>
</dbReference>
<evidence type="ECO:0000256" key="5">
    <source>
        <dbReference type="ARBA" id="ARBA00022840"/>
    </source>
</evidence>
<evidence type="ECO:0000256" key="2">
    <source>
        <dbReference type="ARBA" id="ARBA00022679"/>
    </source>
</evidence>
<dbReference type="Pfam" id="PF01636">
    <property type="entry name" value="APH"/>
    <property type="match status" value="1"/>
</dbReference>
<keyword evidence="2" id="KW-0808">Transferase</keyword>
<dbReference type="CDD" id="cd05150">
    <property type="entry name" value="APH"/>
    <property type="match status" value="1"/>
</dbReference>
<organism evidence="8 9">
    <name type="scientific">Agromyces soli</name>
    <dbReference type="NCBI Taxonomy" id="659012"/>
    <lineage>
        <taxon>Bacteria</taxon>
        <taxon>Bacillati</taxon>
        <taxon>Actinomycetota</taxon>
        <taxon>Actinomycetes</taxon>
        <taxon>Micrococcales</taxon>
        <taxon>Microbacteriaceae</taxon>
        <taxon>Agromyces</taxon>
    </lineage>
</organism>
<keyword evidence="5" id="KW-0067">ATP-binding</keyword>
<dbReference type="Gene3D" id="3.30.200.20">
    <property type="entry name" value="Phosphorylase Kinase, domain 1"/>
    <property type="match status" value="1"/>
</dbReference>
<feature type="domain" description="Aminoglycoside phosphotransferase" evidence="7">
    <location>
        <begin position="27"/>
        <end position="224"/>
    </location>
</feature>
<dbReference type="Gene3D" id="3.90.1200.10">
    <property type="match status" value="1"/>
</dbReference>
<keyword evidence="4" id="KW-0418">Kinase</keyword>
<dbReference type="InterPro" id="IPR024165">
    <property type="entry name" value="Kan/Strep_kinase"/>
</dbReference>
<evidence type="ECO:0000256" key="1">
    <source>
        <dbReference type="ARBA" id="ARBA00006219"/>
    </source>
</evidence>
<evidence type="ECO:0000313" key="9">
    <source>
        <dbReference type="Proteomes" id="UP000831304"/>
    </source>
</evidence>
<dbReference type="Proteomes" id="UP000831304">
    <property type="component" value="Chromosome"/>
</dbReference>